<reference evidence="1 2" key="1">
    <citation type="submission" date="2014-11" db="EMBL/GenBank/DDBJ databases">
        <title>Genetic blueprint of the zoonotic pathogen Toxocara canis.</title>
        <authorList>
            <person name="Zhu X.-Q."/>
            <person name="Korhonen P.K."/>
            <person name="Cai H."/>
            <person name="Young N.D."/>
            <person name="Nejsum P."/>
            <person name="von Samson-Himmelstjerna G."/>
            <person name="Boag P.R."/>
            <person name="Tan P."/>
            <person name="Li Q."/>
            <person name="Min J."/>
            <person name="Yang Y."/>
            <person name="Wang X."/>
            <person name="Fang X."/>
            <person name="Hall R.S."/>
            <person name="Hofmann A."/>
            <person name="Sternberg P.W."/>
            <person name="Jex A.R."/>
            <person name="Gasser R.B."/>
        </authorList>
    </citation>
    <scope>NUCLEOTIDE SEQUENCE [LARGE SCALE GENOMIC DNA]</scope>
    <source>
        <strain evidence="1">PN_DK_2014</strain>
    </source>
</reference>
<dbReference type="AlphaFoldDB" id="A0A0B2V052"/>
<evidence type="ECO:0000313" key="1">
    <source>
        <dbReference type="EMBL" id="KHN74819.1"/>
    </source>
</evidence>
<keyword evidence="2" id="KW-1185">Reference proteome</keyword>
<proteinExistence type="predicted"/>
<sequence>MSKAVDPEFKNAGQQRGLEIWRVVEIVNSSGAATIDEKRAGQSSFTTFSIHIGYRVRGISQRQSTHIEYASAKQQYC</sequence>
<name>A0A0B2V052_TOXCA</name>
<evidence type="ECO:0000313" key="2">
    <source>
        <dbReference type="Proteomes" id="UP000031036"/>
    </source>
</evidence>
<dbReference type="Proteomes" id="UP000031036">
    <property type="component" value="Unassembled WGS sequence"/>
</dbReference>
<accession>A0A0B2V052</accession>
<organism evidence="1 2">
    <name type="scientific">Toxocara canis</name>
    <name type="common">Canine roundworm</name>
    <dbReference type="NCBI Taxonomy" id="6265"/>
    <lineage>
        <taxon>Eukaryota</taxon>
        <taxon>Metazoa</taxon>
        <taxon>Ecdysozoa</taxon>
        <taxon>Nematoda</taxon>
        <taxon>Chromadorea</taxon>
        <taxon>Rhabditida</taxon>
        <taxon>Spirurina</taxon>
        <taxon>Ascaridomorpha</taxon>
        <taxon>Ascaridoidea</taxon>
        <taxon>Toxocaridae</taxon>
        <taxon>Toxocara</taxon>
    </lineage>
</organism>
<protein>
    <submittedName>
        <fullName evidence="1">Uncharacterized protein</fullName>
    </submittedName>
</protein>
<gene>
    <name evidence="1" type="ORF">Tcan_14169</name>
</gene>
<comment type="caution">
    <text evidence="1">The sequence shown here is derived from an EMBL/GenBank/DDBJ whole genome shotgun (WGS) entry which is preliminary data.</text>
</comment>
<dbReference type="EMBL" id="JPKZ01002823">
    <property type="protein sequence ID" value="KHN74819.1"/>
    <property type="molecule type" value="Genomic_DNA"/>
</dbReference>